<reference evidence="5 6" key="1">
    <citation type="submission" date="2018-01" db="EMBL/GenBank/DDBJ databases">
        <title>Draft genome sequence of Nonomuraea sp. KC333.</title>
        <authorList>
            <person name="Sahin N."/>
            <person name="Saygin H."/>
            <person name="Ay H."/>
        </authorList>
    </citation>
    <scope>NUCLEOTIDE SEQUENCE [LARGE SCALE GENOMIC DNA]</scope>
    <source>
        <strain evidence="5 6">KC333</strain>
    </source>
</reference>
<evidence type="ECO:0000313" key="6">
    <source>
        <dbReference type="Proteomes" id="UP000249304"/>
    </source>
</evidence>
<evidence type="ECO:0000256" key="1">
    <source>
        <dbReference type="ARBA" id="ARBA00010457"/>
    </source>
</evidence>
<evidence type="ECO:0000256" key="2">
    <source>
        <dbReference type="SAM" id="MobiDB-lite"/>
    </source>
</evidence>
<feature type="region of interest" description="Disordered" evidence="2">
    <location>
        <begin position="19"/>
        <end position="53"/>
    </location>
</feature>
<comment type="similarity">
    <text evidence="1">Belongs to the Cu-Zn superoxide dismutase family.</text>
</comment>
<dbReference type="InterPro" id="IPR001424">
    <property type="entry name" value="SOD_Cu_Zn_dom"/>
</dbReference>
<dbReference type="AlphaFoldDB" id="A0A2W2EX71"/>
<dbReference type="PROSITE" id="PS51257">
    <property type="entry name" value="PROKAR_LIPOPROTEIN"/>
    <property type="match status" value="1"/>
</dbReference>
<dbReference type="GO" id="GO:0006801">
    <property type="term" value="P:superoxide metabolic process"/>
    <property type="evidence" value="ECO:0007669"/>
    <property type="project" value="InterPro"/>
</dbReference>
<feature type="chain" id="PRO_5015930124" evidence="3">
    <location>
        <begin position="25"/>
        <end position="193"/>
    </location>
</feature>
<evidence type="ECO:0000313" key="5">
    <source>
        <dbReference type="EMBL" id="PZG13997.1"/>
    </source>
</evidence>
<evidence type="ECO:0000259" key="4">
    <source>
        <dbReference type="Pfam" id="PF00080"/>
    </source>
</evidence>
<dbReference type="OrthoDB" id="3297424at2"/>
<gene>
    <name evidence="5" type="ORF">C1J01_28310</name>
</gene>
<protein>
    <submittedName>
        <fullName evidence="5">Superoxide dismutase</fullName>
    </submittedName>
</protein>
<dbReference type="Proteomes" id="UP000249304">
    <property type="component" value="Unassembled WGS sequence"/>
</dbReference>
<evidence type="ECO:0000256" key="3">
    <source>
        <dbReference type="SAM" id="SignalP"/>
    </source>
</evidence>
<dbReference type="SUPFAM" id="SSF49329">
    <property type="entry name" value="Cu,Zn superoxide dismutase-like"/>
    <property type="match status" value="1"/>
</dbReference>
<proteinExistence type="inferred from homology"/>
<dbReference type="GO" id="GO:0046872">
    <property type="term" value="F:metal ion binding"/>
    <property type="evidence" value="ECO:0007669"/>
    <property type="project" value="InterPro"/>
</dbReference>
<comment type="caution">
    <text evidence="5">The sequence shown here is derived from an EMBL/GenBank/DDBJ whole genome shotgun (WGS) entry which is preliminary data.</text>
</comment>
<feature type="domain" description="Superoxide dismutase copper/zinc binding" evidence="4">
    <location>
        <begin position="77"/>
        <end position="189"/>
    </location>
</feature>
<sequence length="193" mass="19791">MRVPALLLVLLTAACAGPPGPAQDATNAKGVASPGQSPGESPGGEPIKLTGAGEFTTDDTSAIVYDRKLAPEGSQASVTVESSGGQTRTSLVVEGLLPNRRYGSHLHVNPCGKKPEAAGPHFQHHTGQINPSSEVWLDLTTDAEGAGRSTSRNDWTLTQAKLPGSLVIHSDPTVTSGPKVGEAGARVACLTLK</sequence>
<feature type="signal peptide" evidence="3">
    <location>
        <begin position="1"/>
        <end position="24"/>
    </location>
</feature>
<accession>A0A2W2EX71</accession>
<keyword evidence="6" id="KW-1185">Reference proteome</keyword>
<name>A0A2W2EX71_9ACTN</name>
<dbReference type="InterPro" id="IPR036423">
    <property type="entry name" value="SOD-like_Cu/Zn_dom_sf"/>
</dbReference>
<organism evidence="5 6">
    <name type="scientific">Nonomuraea aridisoli</name>
    <dbReference type="NCBI Taxonomy" id="2070368"/>
    <lineage>
        <taxon>Bacteria</taxon>
        <taxon>Bacillati</taxon>
        <taxon>Actinomycetota</taxon>
        <taxon>Actinomycetes</taxon>
        <taxon>Streptosporangiales</taxon>
        <taxon>Streptosporangiaceae</taxon>
        <taxon>Nonomuraea</taxon>
    </lineage>
</organism>
<keyword evidence="3" id="KW-0732">Signal</keyword>
<feature type="compositionally biased region" description="Low complexity" evidence="2">
    <location>
        <begin position="33"/>
        <end position="46"/>
    </location>
</feature>
<dbReference type="Gene3D" id="2.60.40.200">
    <property type="entry name" value="Superoxide dismutase, copper/zinc binding domain"/>
    <property type="match status" value="1"/>
</dbReference>
<dbReference type="Pfam" id="PF00080">
    <property type="entry name" value="Sod_Cu"/>
    <property type="match status" value="1"/>
</dbReference>
<dbReference type="EMBL" id="POUD01000140">
    <property type="protein sequence ID" value="PZG13997.1"/>
    <property type="molecule type" value="Genomic_DNA"/>
</dbReference>